<keyword evidence="3" id="KW-1185">Reference proteome</keyword>
<accession>A0ABV5ZXG4</accession>
<sequence>MTKRAHPRSRQVSGGAHPRFARNLGTAEYGGVGTTTAPVANHVQHDSRILLPVW</sequence>
<reference evidence="2 3" key="1">
    <citation type="submission" date="2024-09" db="EMBL/GenBank/DDBJ databases">
        <authorList>
            <person name="Sun Q."/>
            <person name="Mori K."/>
        </authorList>
    </citation>
    <scope>NUCLEOTIDE SEQUENCE [LARGE SCALE GENOMIC DNA]</scope>
    <source>
        <strain evidence="2 3">TBRC 7907</strain>
    </source>
</reference>
<evidence type="ECO:0000256" key="1">
    <source>
        <dbReference type="SAM" id="MobiDB-lite"/>
    </source>
</evidence>
<dbReference type="EMBL" id="JBHLZU010000010">
    <property type="protein sequence ID" value="MFB9904903.1"/>
    <property type="molecule type" value="Genomic_DNA"/>
</dbReference>
<organism evidence="2 3">
    <name type="scientific">Allokutzneria oryzae</name>
    <dbReference type="NCBI Taxonomy" id="1378989"/>
    <lineage>
        <taxon>Bacteria</taxon>
        <taxon>Bacillati</taxon>
        <taxon>Actinomycetota</taxon>
        <taxon>Actinomycetes</taxon>
        <taxon>Pseudonocardiales</taxon>
        <taxon>Pseudonocardiaceae</taxon>
        <taxon>Allokutzneria</taxon>
    </lineage>
</organism>
<evidence type="ECO:0000313" key="3">
    <source>
        <dbReference type="Proteomes" id="UP001589693"/>
    </source>
</evidence>
<evidence type="ECO:0000313" key="2">
    <source>
        <dbReference type="EMBL" id="MFB9904903.1"/>
    </source>
</evidence>
<dbReference type="Proteomes" id="UP001589693">
    <property type="component" value="Unassembled WGS sequence"/>
</dbReference>
<protein>
    <submittedName>
        <fullName evidence="2">Uncharacterized protein</fullName>
    </submittedName>
</protein>
<feature type="region of interest" description="Disordered" evidence="1">
    <location>
        <begin position="1"/>
        <end position="37"/>
    </location>
</feature>
<name>A0ABV5ZXG4_9PSEU</name>
<proteinExistence type="predicted"/>
<comment type="caution">
    <text evidence="2">The sequence shown here is derived from an EMBL/GenBank/DDBJ whole genome shotgun (WGS) entry which is preliminary data.</text>
</comment>
<gene>
    <name evidence="2" type="ORF">ACFFQA_13250</name>
</gene>
<dbReference type="RefSeq" id="WP_377852101.1">
    <property type="nucleotide sequence ID" value="NZ_JBHLZU010000010.1"/>
</dbReference>